<dbReference type="Proteomes" id="UP000469385">
    <property type="component" value="Unassembled WGS sequence"/>
</dbReference>
<dbReference type="EMBL" id="WSEL01000003">
    <property type="protein sequence ID" value="MVQ29248.1"/>
    <property type="molecule type" value="Genomic_DNA"/>
</dbReference>
<dbReference type="Pfam" id="PF00155">
    <property type="entry name" value="Aminotran_1_2"/>
    <property type="match status" value="1"/>
</dbReference>
<evidence type="ECO:0000256" key="6">
    <source>
        <dbReference type="ARBA" id="ARBA00022679"/>
    </source>
</evidence>
<evidence type="ECO:0000259" key="10">
    <source>
        <dbReference type="Pfam" id="PF00155"/>
    </source>
</evidence>
<dbReference type="InterPro" id="IPR050106">
    <property type="entry name" value="HistidinolP_aminotransfase"/>
</dbReference>
<gene>
    <name evidence="9" type="primary">hisC</name>
    <name evidence="11" type="ORF">GON04_07310</name>
</gene>
<dbReference type="InterPro" id="IPR001917">
    <property type="entry name" value="Aminotrans_II_pyridoxalP_BS"/>
</dbReference>
<evidence type="ECO:0000256" key="1">
    <source>
        <dbReference type="ARBA" id="ARBA00001933"/>
    </source>
</evidence>
<dbReference type="RefSeq" id="WP_157397271.1">
    <property type="nucleotide sequence ID" value="NZ_WSEL01000003.1"/>
</dbReference>
<dbReference type="InterPro" id="IPR005861">
    <property type="entry name" value="HisP_aminotrans"/>
</dbReference>
<comment type="cofactor">
    <cofactor evidence="1 9">
        <name>pyridoxal 5'-phosphate</name>
        <dbReference type="ChEBI" id="CHEBI:597326"/>
    </cofactor>
</comment>
<comment type="caution">
    <text evidence="11">The sequence shown here is derived from an EMBL/GenBank/DDBJ whole genome shotgun (WGS) entry which is preliminary data.</text>
</comment>
<dbReference type="InterPro" id="IPR015421">
    <property type="entry name" value="PyrdxlP-dep_Trfase_major"/>
</dbReference>
<dbReference type="SUPFAM" id="SSF53383">
    <property type="entry name" value="PLP-dependent transferases"/>
    <property type="match status" value="1"/>
</dbReference>
<dbReference type="UniPathway" id="UPA00031">
    <property type="reaction ID" value="UER00012"/>
</dbReference>
<dbReference type="InterPro" id="IPR015424">
    <property type="entry name" value="PyrdxlP-dep_Trfase"/>
</dbReference>
<evidence type="ECO:0000256" key="4">
    <source>
        <dbReference type="ARBA" id="ARBA00011738"/>
    </source>
</evidence>
<dbReference type="InterPro" id="IPR015422">
    <property type="entry name" value="PyrdxlP-dep_Trfase_small"/>
</dbReference>
<comment type="similarity">
    <text evidence="3 9">Belongs to the class-II pyridoxal-phosphate-dependent aminotransferase family. Histidinol-phosphate aminotransferase subfamily.</text>
</comment>
<keyword evidence="6 9" id="KW-0808">Transferase</keyword>
<evidence type="ECO:0000256" key="9">
    <source>
        <dbReference type="HAMAP-Rule" id="MF_01023"/>
    </source>
</evidence>
<dbReference type="Gene3D" id="3.90.1150.10">
    <property type="entry name" value="Aspartate Aminotransferase, domain 1"/>
    <property type="match status" value="1"/>
</dbReference>
<dbReference type="GO" id="GO:0030170">
    <property type="term" value="F:pyridoxal phosphate binding"/>
    <property type="evidence" value="ECO:0007669"/>
    <property type="project" value="InterPro"/>
</dbReference>
<evidence type="ECO:0000313" key="12">
    <source>
        <dbReference type="Proteomes" id="UP000469385"/>
    </source>
</evidence>
<dbReference type="PANTHER" id="PTHR43643:SF3">
    <property type="entry name" value="HISTIDINOL-PHOSPHATE AMINOTRANSFERASE"/>
    <property type="match status" value="1"/>
</dbReference>
<dbReference type="GO" id="GO:0000105">
    <property type="term" value="P:L-histidine biosynthetic process"/>
    <property type="evidence" value="ECO:0007669"/>
    <property type="project" value="UniProtKB-UniRule"/>
</dbReference>
<evidence type="ECO:0000256" key="5">
    <source>
        <dbReference type="ARBA" id="ARBA00022576"/>
    </source>
</evidence>
<sequence length="336" mass="34902">MLHLAANENPLGMPHGAQTAAQQALADAGRYPDGSGVQLKAALSARLGVAPEGIVLGSGSCEILTMAAQALVRPGEGIVSSQYGFLVYGQAARLAHAVHTVVPARDFGHDLAAMAQAIDAGTRLVFIANPNNPTGTFLAGDELQAFLRAVPAQVTVLLDEAYTEYLTPAQRYDAVGWVRQLPNLVVARTFSKAYGLAGLRVGYGIAQPALAARFEPVRPRFNLTGPALAAAAAALADDAFQARSHALNLAGREQLGQGLQALGLRCLPSAGNFVMVEAGDAAGLHRALLAQGIAVATLDAYGLPRWLRITVGLPEQNTRVLDAVRAFQSSAAAATT</sequence>
<evidence type="ECO:0000256" key="2">
    <source>
        <dbReference type="ARBA" id="ARBA00005011"/>
    </source>
</evidence>
<feature type="domain" description="Aminotransferase class I/classII large" evidence="10">
    <location>
        <begin position="2"/>
        <end position="323"/>
    </location>
</feature>
<dbReference type="Gene3D" id="3.40.640.10">
    <property type="entry name" value="Type I PLP-dependent aspartate aminotransferase-like (Major domain)"/>
    <property type="match status" value="1"/>
</dbReference>
<proteinExistence type="inferred from homology"/>
<keyword evidence="5 9" id="KW-0032">Aminotransferase</keyword>
<name>A0A6N8IQX1_9BURK</name>
<protein>
    <recommendedName>
        <fullName evidence="9">Histidinol-phosphate aminotransferase</fullName>
        <ecNumber evidence="9">2.6.1.9</ecNumber>
    </recommendedName>
    <alternativeName>
        <fullName evidence="9">Imidazole acetol-phosphate transaminase</fullName>
    </alternativeName>
</protein>
<keyword evidence="9" id="KW-0028">Amino-acid biosynthesis</keyword>
<dbReference type="GO" id="GO:0004400">
    <property type="term" value="F:histidinol-phosphate transaminase activity"/>
    <property type="evidence" value="ECO:0007669"/>
    <property type="project" value="UniProtKB-UniRule"/>
</dbReference>
<dbReference type="CDD" id="cd00609">
    <property type="entry name" value="AAT_like"/>
    <property type="match status" value="1"/>
</dbReference>
<comment type="catalytic activity">
    <reaction evidence="8 9">
        <text>L-histidinol phosphate + 2-oxoglutarate = 3-(imidazol-4-yl)-2-oxopropyl phosphate + L-glutamate</text>
        <dbReference type="Rhea" id="RHEA:23744"/>
        <dbReference type="ChEBI" id="CHEBI:16810"/>
        <dbReference type="ChEBI" id="CHEBI:29985"/>
        <dbReference type="ChEBI" id="CHEBI:57766"/>
        <dbReference type="ChEBI" id="CHEBI:57980"/>
        <dbReference type="EC" id="2.6.1.9"/>
    </reaction>
</comment>
<feature type="modified residue" description="N6-(pyridoxal phosphate)lysine" evidence="9">
    <location>
        <position position="192"/>
    </location>
</feature>
<keyword evidence="7 9" id="KW-0663">Pyridoxal phosphate</keyword>
<keyword evidence="12" id="KW-1185">Reference proteome</keyword>
<evidence type="ECO:0000256" key="3">
    <source>
        <dbReference type="ARBA" id="ARBA00007970"/>
    </source>
</evidence>
<dbReference type="AlphaFoldDB" id="A0A6N8IQX1"/>
<dbReference type="InterPro" id="IPR004839">
    <property type="entry name" value="Aminotransferase_I/II_large"/>
</dbReference>
<evidence type="ECO:0000256" key="7">
    <source>
        <dbReference type="ARBA" id="ARBA00022898"/>
    </source>
</evidence>
<dbReference type="HAMAP" id="MF_01023">
    <property type="entry name" value="HisC_aminotrans_2"/>
    <property type="match status" value="1"/>
</dbReference>
<dbReference type="PANTHER" id="PTHR43643">
    <property type="entry name" value="HISTIDINOL-PHOSPHATE AMINOTRANSFERASE 2"/>
    <property type="match status" value="1"/>
</dbReference>
<evidence type="ECO:0000313" key="11">
    <source>
        <dbReference type="EMBL" id="MVQ29248.1"/>
    </source>
</evidence>
<reference evidence="11 12" key="1">
    <citation type="submission" date="2019-12" db="EMBL/GenBank/DDBJ databases">
        <authorList>
            <person name="Huq M.A."/>
        </authorList>
    </citation>
    <scope>NUCLEOTIDE SEQUENCE [LARGE SCALE GENOMIC DNA]</scope>
    <source>
        <strain evidence="11 12">MAH-25</strain>
    </source>
</reference>
<organism evidence="11 12">
    <name type="scientific">Ramlibacter pinisoli</name>
    <dbReference type="NCBI Taxonomy" id="2682844"/>
    <lineage>
        <taxon>Bacteria</taxon>
        <taxon>Pseudomonadati</taxon>
        <taxon>Pseudomonadota</taxon>
        <taxon>Betaproteobacteria</taxon>
        <taxon>Burkholderiales</taxon>
        <taxon>Comamonadaceae</taxon>
        <taxon>Ramlibacter</taxon>
    </lineage>
</organism>
<accession>A0A6N8IQX1</accession>
<evidence type="ECO:0000256" key="8">
    <source>
        <dbReference type="ARBA" id="ARBA00047481"/>
    </source>
</evidence>
<dbReference type="NCBIfam" id="TIGR01141">
    <property type="entry name" value="hisC"/>
    <property type="match status" value="1"/>
</dbReference>
<keyword evidence="9" id="KW-0368">Histidine biosynthesis</keyword>
<dbReference type="PROSITE" id="PS00599">
    <property type="entry name" value="AA_TRANSFER_CLASS_2"/>
    <property type="match status" value="1"/>
</dbReference>
<comment type="pathway">
    <text evidence="2 9">Amino-acid biosynthesis; L-histidine biosynthesis; L-histidine from 5-phospho-alpha-D-ribose 1-diphosphate: step 7/9.</text>
</comment>
<comment type="subunit">
    <text evidence="4 9">Homodimer.</text>
</comment>
<dbReference type="EC" id="2.6.1.9" evidence="9"/>